<dbReference type="GO" id="GO:0020037">
    <property type="term" value="F:heme binding"/>
    <property type="evidence" value="ECO:0007669"/>
    <property type="project" value="InterPro"/>
</dbReference>
<dbReference type="GO" id="GO:0016705">
    <property type="term" value="F:oxidoreductase activity, acting on paired donors, with incorporation or reduction of molecular oxygen"/>
    <property type="evidence" value="ECO:0007669"/>
    <property type="project" value="InterPro"/>
</dbReference>
<keyword evidence="18" id="KW-1185">Reference proteome</keyword>
<dbReference type="InterPro" id="IPR001128">
    <property type="entry name" value="Cyt_P450"/>
</dbReference>
<accession>A0AAD6T7M2</accession>
<organism evidence="17 18">
    <name type="scientific">Mycena alexandri</name>
    <dbReference type="NCBI Taxonomy" id="1745969"/>
    <lineage>
        <taxon>Eukaryota</taxon>
        <taxon>Fungi</taxon>
        <taxon>Dikarya</taxon>
        <taxon>Basidiomycota</taxon>
        <taxon>Agaricomycotina</taxon>
        <taxon>Agaricomycetes</taxon>
        <taxon>Agaricomycetidae</taxon>
        <taxon>Agaricales</taxon>
        <taxon>Marasmiineae</taxon>
        <taxon>Mycenaceae</taxon>
        <taxon>Mycena</taxon>
    </lineage>
</organism>
<dbReference type="SUPFAM" id="SSF48264">
    <property type="entry name" value="Cytochrome P450"/>
    <property type="match status" value="1"/>
</dbReference>
<keyword evidence="7 14" id="KW-0479">Metal-binding</keyword>
<keyword evidence="10 14" id="KW-0408">Iron</keyword>
<dbReference type="InterPro" id="IPR036396">
    <property type="entry name" value="Cyt_P450_sf"/>
</dbReference>
<comment type="pathway">
    <text evidence="3">Secondary metabolite biosynthesis.</text>
</comment>
<dbReference type="InterPro" id="IPR002401">
    <property type="entry name" value="Cyt_P450_E_grp-I"/>
</dbReference>
<dbReference type="GO" id="GO:0016020">
    <property type="term" value="C:membrane"/>
    <property type="evidence" value="ECO:0007669"/>
    <property type="project" value="UniProtKB-SubCell"/>
</dbReference>
<evidence type="ECO:0000256" key="16">
    <source>
        <dbReference type="SAM" id="Phobius"/>
    </source>
</evidence>
<protein>
    <submittedName>
        <fullName evidence="17">Cytochrome P450</fullName>
    </submittedName>
</protein>
<dbReference type="GO" id="GO:0004497">
    <property type="term" value="F:monooxygenase activity"/>
    <property type="evidence" value="ECO:0007669"/>
    <property type="project" value="UniProtKB-KW"/>
</dbReference>
<proteinExistence type="inferred from homology"/>
<comment type="similarity">
    <text evidence="4 15">Belongs to the cytochrome P450 family.</text>
</comment>
<dbReference type="PRINTS" id="PR00385">
    <property type="entry name" value="P450"/>
</dbReference>
<dbReference type="Pfam" id="PF00067">
    <property type="entry name" value="p450"/>
    <property type="match status" value="2"/>
</dbReference>
<feature type="binding site" description="axial binding residue" evidence="14">
    <location>
        <position position="472"/>
    </location>
    <ligand>
        <name>heme</name>
        <dbReference type="ChEBI" id="CHEBI:30413"/>
    </ligand>
    <ligandPart>
        <name>Fe</name>
        <dbReference type="ChEBI" id="CHEBI:18248"/>
    </ligandPart>
</feature>
<dbReference type="CDD" id="cd11065">
    <property type="entry name" value="CYP64-like"/>
    <property type="match status" value="1"/>
</dbReference>
<dbReference type="PANTHER" id="PTHR46300:SF2">
    <property type="entry name" value="CYTOCHROME P450 MONOOXYGENASE ALNH-RELATED"/>
    <property type="match status" value="1"/>
</dbReference>
<evidence type="ECO:0000256" key="1">
    <source>
        <dbReference type="ARBA" id="ARBA00001971"/>
    </source>
</evidence>
<keyword evidence="9 15" id="KW-0560">Oxidoreductase</keyword>
<evidence type="ECO:0000256" key="12">
    <source>
        <dbReference type="ARBA" id="ARBA00023136"/>
    </source>
</evidence>
<evidence type="ECO:0000256" key="7">
    <source>
        <dbReference type="ARBA" id="ARBA00022723"/>
    </source>
</evidence>
<feature type="transmembrane region" description="Helical" evidence="16">
    <location>
        <begin position="22"/>
        <end position="43"/>
    </location>
</feature>
<dbReference type="AlphaFoldDB" id="A0AAD6T7M2"/>
<dbReference type="PANTHER" id="PTHR46300">
    <property type="entry name" value="P450, PUTATIVE (EUROFUNG)-RELATED-RELATED"/>
    <property type="match status" value="1"/>
</dbReference>
<gene>
    <name evidence="17" type="ORF">C8F04DRAFT_184247</name>
</gene>
<dbReference type="PROSITE" id="PS00086">
    <property type="entry name" value="CYTOCHROME_P450"/>
    <property type="match status" value="1"/>
</dbReference>
<evidence type="ECO:0000256" key="5">
    <source>
        <dbReference type="ARBA" id="ARBA00022617"/>
    </source>
</evidence>
<evidence type="ECO:0000256" key="9">
    <source>
        <dbReference type="ARBA" id="ARBA00023002"/>
    </source>
</evidence>
<comment type="subcellular location">
    <subcellularLocation>
        <location evidence="2">Membrane</location>
        <topology evidence="2">Single-pass membrane protein</topology>
    </subcellularLocation>
</comment>
<evidence type="ECO:0000256" key="14">
    <source>
        <dbReference type="PIRSR" id="PIRSR602401-1"/>
    </source>
</evidence>
<keyword evidence="5 14" id="KW-0349">Heme</keyword>
<evidence type="ECO:0000256" key="4">
    <source>
        <dbReference type="ARBA" id="ARBA00010617"/>
    </source>
</evidence>
<sequence length="573" mass="64782">MRYYRIWRHSGTGPGLLPPTNLYRVMAILLPLALGFLCICVWLRKIGSREAGLPPGPPTVFLLGNLHVFPTEFAHYKFTEWARKYGRIYSLKLGPGTVVVLTEVAAVKELMDKRSGATVDRPAMHVAELVAGGLNMVLARYSSFLILCSTDSAVDLLCSADNWRALRRTAHAILTPQACARHLPIQQAEATQLLDDILRQPQDFYTHIRRYSNSVILSVLYGKRAPRYETPETTAFFNAQHKWELVLEPGATPPVDLIPILKYVPERWAKWKRDCAITRELQRDLYFGLLDETKERLRRGEQNGSYMEEILTRQEEFGMDREITGYLGGVLIEGGSDTTSSYLQSLILALTAYPDAQKKAHAEIDRVVGQGRMPSLEDLDDMPYIRAMILETHRFRPLAPLFIPHATLTAEEYKGFIIPKGATIFVNAWGIFHDPENFNPERYLLTDNGTKPGVDGSDLRPTFAFGVGRRICPGIHLAQNSININAMNLVWAFSFSTETDAEGNPIKLDTFAYQKGILTGPCPFKCKITPRSAEKVEIIEREFLEARDTFSKFEFGLSPEDKEFVGKSRMHRH</sequence>
<dbReference type="EMBL" id="JARJCM010000019">
    <property type="protein sequence ID" value="KAJ7040918.1"/>
    <property type="molecule type" value="Genomic_DNA"/>
</dbReference>
<evidence type="ECO:0000256" key="3">
    <source>
        <dbReference type="ARBA" id="ARBA00005179"/>
    </source>
</evidence>
<evidence type="ECO:0000313" key="18">
    <source>
        <dbReference type="Proteomes" id="UP001218188"/>
    </source>
</evidence>
<evidence type="ECO:0000256" key="6">
    <source>
        <dbReference type="ARBA" id="ARBA00022692"/>
    </source>
</evidence>
<keyword evidence="6 16" id="KW-0812">Transmembrane</keyword>
<dbReference type="InterPro" id="IPR050364">
    <property type="entry name" value="Cytochrome_P450_fung"/>
</dbReference>
<keyword evidence="11 15" id="KW-0503">Monooxygenase</keyword>
<evidence type="ECO:0000256" key="10">
    <source>
        <dbReference type="ARBA" id="ARBA00023004"/>
    </source>
</evidence>
<evidence type="ECO:0000256" key="13">
    <source>
        <dbReference type="ARBA" id="ARBA00023180"/>
    </source>
</evidence>
<evidence type="ECO:0000256" key="11">
    <source>
        <dbReference type="ARBA" id="ARBA00023033"/>
    </source>
</evidence>
<name>A0AAD6T7M2_9AGAR</name>
<dbReference type="InterPro" id="IPR017972">
    <property type="entry name" value="Cyt_P450_CS"/>
</dbReference>
<evidence type="ECO:0000256" key="8">
    <source>
        <dbReference type="ARBA" id="ARBA00022989"/>
    </source>
</evidence>
<dbReference type="PRINTS" id="PR00463">
    <property type="entry name" value="EP450I"/>
</dbReference>
<reference evidence="17" key="1">
    <citation type="submission" date="2023-03" db="EMBL/GenBank/DDBJ databases">
        <title>Massive genome expansion in bonnet fungi (Mycena s.s.) driven by repeated elements and novel gene families across ecological guilds.</title>
        <authorList>
            <consortium name="Lawrence Berkeley National Laboratory"/>
            <person name="Harder C.B."/>
            <person name="Miyauchi S."/>
            <person name="Viragh M."/>
            <person name="Kuo A."/>
            <person name="Thoen E."/>
            <person name="Andreopoulos B."/>
            <person name="Lu D."/>
            <person name="Skrede I."/>
            <person name="Drula E."/>
            <person name="Henrissat B."/>
            <person name="Morin E."/>
            <person name="Kohler A."/>
            <person name="Barry K."/>
            <person name="LaButti K."/>
            <person name="Morin E."/>
            <person name="Salamov A."/>
            <person name="Lipzen A."/>
            <person name="Mereny Z."/>
            <person name="Hegedus B."/>
            <person name="Baldrian P."/>
            <person name="Stursova M."/>
            <person name="Weitz H."/>
            <person name="Taylor A."/>
            <person name="Grigoriev I.V."/>
            <person name="Nagy L.G."/>
            <person name="Martin F."/>
            <person name="Kauserud H."/>
        </authorList>
    </citation>
    <scope>NUCLEOTIDE SEQUENCE</scope>
    <source>
        <strain evidence="17">CBHHK200</strain>
    </source>
</reference>
<keyword evidence="8 16" id="KW-1133">Transmembrane helix</keyword>
<dbReference type="Proteomes" id="UP001218188">
    <property type="component" value="Unassembled WGS sequence"/>
</dbReference>
<dbReference type="Gene3D" id="1.10.630.10">
    <property type="entry name" value="Cytochrome P450"/>
    <property type="match status" value="1"/>
</dbReference>
<keyword evidence="12 16" id="KW-0472">Membrane</keyword>
<evidence type="ECO:0000313" key="17">
    <source>
        <dbReference type="EMBL" id="KAJ7040918.1"/>
    </source>
</evidence>
<evidence type="ECO:0000256" key="2">
    <source>
        <dbReference type="ARBA" id="ARBA00004167"/>
    </source>
</evidence>
<comment type="caution">
    <text evidence="17">The sequence shown here is derived from an EMBL/GenBank/DDBJ whole genome shotgun (WGS) entry which is preliminary data.</text>
</comment>
<keyword evidence="13" id="KW-0325">Glycoprotein</keyword>
<comment type="cofactor">
    <cofactor evidence="1 14">
        <name>heme</name>
        <dbReference type="ChEBI" id="CHEBI:30413"/>
    </cofactor>
</comment>
<dbReference type="GO" id="GO:0005506">
    <property type="term" value="F:iron ion binding"/>
    <property type="evidence" value="ECO:0007669"/>
    <property type="project" value="InterPro"/>
</dbReference>
<evidence type="ECO:0000256" key="15">
    <source>
        <dbReference type="RuleBase" id="RU000461"/>
    </source>
</evidence>